<dbReference type="PROSITE" id="PS00862">
    <property type="entry name" value="OX2_COVAL_FAD"/>
    <property type="match status" value="1"/>
</dbReference>
<comment type="similarity">
    <text evidence="1">Belongs to the oxygen-dependent FAD-linked oxidoreductase family.</text>
</comment>
<dbReference type="InterPro" id="IPR006094">
    <property type="entry name" value="Oxid_FAD_bind_N"/>
</dbReference>
<dbReference type="InterPro" id="IPR016166">
    <property type="entry name" value="FAD-bd_PCMH"/>
</dbReference>
<dbReference type="InterPro" id="IPR036318">
    <property type="entry name" value="FAD-bd_PCMH-like_sf"/>
</dbReference>
<dbReference type="Pfam" id="PF01565">
    <property type="entry name" value="FAD_binding_4"/>
    <property type="match status" value="1"/>
</dbReference>
<evidence type="ECO:0000256" key="2">
    <source>
        <dbReference type="ARBA" id="ARBA00023002"/>
    </source>
</evidence>
<evidence type="ECO:0000313" key="5">
    <source>
        <dbReference type="Proteomes" id="UP000749646"/>
    </source>
</evidence>
<protein>
    <recommendedName>
        <fullName evidence="3">FAD-binding PCMH-type domain-containing protein</fullName>
    </recommendedName>
</protein>
<reference evidence="4" key="1">
    <citation type="journal article" date="2020" name="Fungal Divers.">
        <title>Resolving the Mortierellaceae phylogeny through synthesis of multi-gene phylogenetics and phylogenomics.</title>
        <authorList>
            <person name="Vandepol N."/>
            <person name="Liber J."/>
            <person name="Desiro A."/>
            <person name="Na H."/>
            <person name="Kennedy M."/>
            <person name="Barry K."/>
            <person name="Grigoriev I.V."/>
            <person name="Miller A.N."/>
            <person name="O'Donnell K."/>
            <person name="Stajich J.E."/>
            <person name="Bonito G."/>
        </authorList>
    </citation>
    <scope>NUCLEOTIDE SEQUENCE</scope>
    <source>
        <strain evidence="4">MES-2147</strain>
    </source>
</reference>
<sequence length="181" mass="20600">MESHVNRITKSDFHLHHESSETKLELNESKITSMSVKCQKGFLDTFFHCHSNKDEEGTWSNWAQNQSCRPTKIFHPTCLNDLVEIVNKAREDNKQVRCVASGHSWSSSSVTDGYLVVVQKMNKIYAPKYSEKEQSWIVQVETGVTIKELDDFLRKHDPPLAMPSNVVLDSVRYGGLLSLGC</sequence>
<keyword evidence="2" id="KW-0560">Oxidoreductase</keyword>
<dbReference type="AlphaFoldDB" id="A0A9P6IIM2"/>
<dbReference type="Proteomes" id="UP000749646">
    <property type="component" value="Unassembled WGS sequence"/>
</dbReference>
<evidence type="ECO:0000256" key="1">
    <source>
        <dbReference type="ARBA" id="ARBA00005466"/>
    </source>
</evidence>
<keyword evidence="5" id="KW-1185">Reference proteome</keyword>
<evidence type="ECO:0000313" key="4">
    <source>
        <dbReference type="EMBL" id="KAF9920417.1"/>
    </source>
</evidence>
<proteinExistence type="inferred from homology"/>
<dbReference type="InterPro" id="IPR006093">
    <property type="entry name" value="Oxy_OxRdtase_FAD_BS"/>
</dbReference>
<feature type="domain" description="FAD-binding PCMH-type" evidence="3">
    <location>
        <begin position="66"/>
        <end position="181"/>
    </location>
</feature>
<dbReference type="SUPFAM" id="SSF56176">
    <property type="entry name" value="FAD-binding/transporter-associated domain-like"/>
    <property type="match status" value="1"/>
</dbReference>
<dbReference type="PANTHER" id="PTHR43762">
    <property type="entry name" value="L-GULONOLACTONE OXIDASE"/>
    <property type="match status" value="1"/>
</dbReference>
<dbReference type="InterPro" id="IPR010031">
    <property type="entry name" value="FAD_lactone_oxidase-like"/>
</dbReference>
<gene>
    <name evidence="4" type="ORF">BGZ65_011279</name>
</gene>
<comment type="caution">
    <text evidence="4">The sequence shown here is derived from an EMBL/GenBank/DDBJ whole genome shotgun (WGS) entry which is preliminary data.</text>
</comment>
<organism evidence="4 5">
    <name type="scientific">Modicella reniformis</name>
    <dbReference type="NCBI Taxonomy" id="1440133"/>
    <lineage>
        <taxon>Eukaryota</taxon>
        <taxon>Fungi</taxon>
        <taxon>Fungi incertae sedis</taxon>
        <taxon>Mucoromycota</taxon>
        <taxon>Mortierellomycotina</taxon>
        <taxon>Mortierellomycetes</taxon>
        <taxon>Mortierellales</taxon>
        <taxon>Mortierellaceae</taxon>
        <taxon>Modicella</taxon>
    </lineage>
</organism>
<dbReference type="OrthoDB" id="610608at2759"/>
<dbReference type="EMBL" id="JAAAHW010011263">
    <property type="protein sequence ID" value="KAF9920417.1"/>
    <property type="molecule type" value="Genomic_DNA"/>
</dbReference>
<dbReference type="PANTHER" id="PTHR43762:SF1">
    <property type="entry name" value="D-ARABINONO-1,4-LACTONE OXIDASE"/>
    <property type="match status" value="1"/>
</dbReference>
<name>A0A9P6IIM2_9FUNG</name>
<dbReference type="InterPro" id="IPR016167">
    <property type="entry name" value="FAD-bd_PCMH_sub1"/>
</dbReference>
<feature type="non-terminal residue" evidence="4">
    <location>
        <position position="181"/>
    </location>
</feature>
<accession>A0A9P6IIM2</accession>
<dbReference type="PROSITE" id="PS51387">
    <property type="entry name" value="FAD_PCMH"/>
    <property type="match status" value="1"/>
</dbReference>
<dbReference type="Gene3D" id="3.30.43.10">
    <property type="entry name" value="Uridine Diphospho-n-acetylenolpyruvylglucosamine Reductase, domain 2"/>
    <property type="match status" value="1"/>
</dbReference>
<dbReference type="GO" id="GO:0071949">
    <property type="term" value="F:FAD binding"/>
    <property type="evidence" value="ECO:0007669"/>
    <property type="project" value="InterPro"/>
</dbReference>
<dbReference type="GO" id="GO:0016899">
    <property type="term" value="F:oxidoreductase activity, acting on the CH-OH group of donors, oxygen as acceptor"/>
    <property type="evidence" value="ECO:0007669"/>
    <property type="project" value="InterPro"/>
</dbReference>
<evidence type="ECO:0000259" key="3">
    <source>
        <dbReference type="PROSITE" id="PS51387"/>
    </source>
</evidence>